<evidence type="ECO:0000259" key="1">
    <source>
        <dbReference type="PROSITE" id="PS51704"/>
    </source>
</evidence>
<dbReference type="Gene3D" id="3.20.20.190">
    <property type="entry name" value="Phosphatidylinositol (PI) phosphodiesterase"/>
    <property type="match status" value="1"/>
</dbReference>
<organism evidence="2 3">
    <name type="scientific">Azospirillum argentinense</name>
    <dbReference type="NCBI Taxonomy" id="2970906"/>
    <lineage>
        <taxon>Bacteria</taxon>
        <taxon>Pseudomonadati</taxon>
        <taxon>Pseudomonadota</taxon>
        <taxon>Alphaproteobacteria</taxon>
        <taxon>Rhodospirillales</taxon>
        <taxon>Azospirillaceae</taxon>
        <taxon>Azospirillum</taxon>
    </lineage>
</organism>
<dbReference type="GO" id="GO:0006629">
    <property type="term" value="P:lipid metabolic process"/>
    <property type="evidence" value="ECO:0007669"/>
    <property type="project" value="InterPro"/>
</dbReference>
<dbReference type="RefSeq" id="WP_137118820.1">
    <property type="nucleotide sequence ID" value="NZ_CP032326.1"/>
</dbReference>
<geneLocation type="plasmid" evidence="2 3">
    <name>p5</name>
</geneLocation>
<protein>
    <recommendedName>
        <fullName evidence="1">GP-PDE domain-containing protein</fullName>
    </recommendedName>
</protein>
<feature type="domain" description="GP-PDE" evidence="1">
    <location>
        <begin position="1"/>
        <end position="265"/>
    </location>
</feature>
<keyword evidence="2" id="KW-0614">Plasmid</keyword>
<dbReference type="PANTHER" id="PTHR46211:SF10">
    <property type="entry name" value="EXPORTED PROTEIN"/>
    <property type="match status" value="1"/>
</dbReference>
<dbReference type="InterPro" id="IPR017946">
    <property type="entry name" value="PLC-like_Pdiesterase_TIM-brl"/>
</dbReference>
<accession>A0A4D8PQC5</accession>
<dbReference type="EMBL" id="CP032326">
    <property type="protein sequence ID" value="QCO00107.1"/>
    <property type="molecule type" value="Genomic_DNA"/>
</dbReference>
<proteinExistence type="predicted"/>
<sequence length="534" mass="58041">MHVIALRGAPRHAPENTQVSLLSAYAAGADAIAVDVRRTVDGHLVLAAESDLARLAGTSAIVEALPLSALSKLNLAATFTSPGSLGFTYYDPVVPSRRIGIATLVGALDEMPEDASFIVTVRTLDRSVGAVQPLVGAVLALLQTRGATCRTVLAVETPEAARLVRLVNRTIPLLIEGTTGIALVESGEVDGVIVPLSDLIGPDGALMPEGQRLSAARLAHGRALGAVVMPEGGTLTPALRRYLRTFSWIWGGMTESMLEPGLREGGIVHLDTLFPGQKVDTAQVALGYAKANPYAQVFQNDGIHIDIKPYDEPLPQPNKDLLERRLAAIEDALLFANRNWPYYSGGGVGTVHGIRGDFTAETAYRVATVGQATTLEMAVVNVDPGAHQGSPPTFFRQKDSFYDPHGAPPYVGVEHDEDDGFRINWNLGTEYDNNQYGKPVGDGRSPRGARLRLERRGPIFAAYYRDPVDAEGRMLDPRDWVCVGCVRNECLNRTVFLRCVGKRWRQEREDKPGEFMPILPNTFTFKRLVITRYL</sequence>
<evidence type="ECO:0000313" key="3">
    <source>
        <dbReference type="Proteomes" id="UP000298595"/>
    </source>
</evidence>
<dbReference type="Pfam" id="PF03009">
    <property type="entry name" value="GDPD"/>
    <property type="match status" value="1"/>
</dbReference>
<gene>
    <name evidence="2" type="ORF">D3093_33155</name>
</gene>
<dbReference type="PROSITE" id="PS51704">
    <property type="entry name" value="GP_PDE"/>
    <property type="match status" value="1"/>
</dbReference>
<dbReference type="AlphaFoldDB" id="A0A4D8PQC5"/>
<dbReference type="KEGG" id="aare:D3093_33155"/>
<dbReference type="Proteomes" id="UP000298595">
    <property type="component" value="Plasmid p5"/>
</dbReference>
<dbReference type="SUPFAM" id="SSF51695">
    <property type="entry name" value="PLC-like phosphodiesterases"/>
    <property type="match status" value="1"/>
</dbReference>
<reference evidence="2 3" key="1">
    <citation type="submission" date="2018-09" db="EMBL/GenBank/DDBJ databases">
        <title>Whole genome based analysis of evolution and adaptive divergence in Indian and Brazilian strains of Azospirillum brasilense.</title>
        <authorList>
            <person name="Singh C."/>
            <person name="Tripathi A.K."/>
        </authorList>
    </citation>
    <scope>NUCLEOTIDE SEQUENCE [LARGE SCALE GENOMIC DNA]</scope>
    <source>
        <strain evidence="2 3">MTCC4035</strain>
        <plasmid evidence="2 3">p5</plasmid>
    </source>
</reference>
<name>A0A4D8PQC5_9PROT</name>
<dbReference type="PANTHER" id="PTHR46211">
    <property type="entry name" value="GLYCEROPHOSPHORYL DIESTER PHOSPHODIESTERASE"/>
    <property type="match status" value="1"/>
</dbReference>
<dbReference type="InterPro" id="IPR030395">
    <property type="entry name" value="GP_PDE_dom"/>
</dbReference>
<dbReference type="GO" id="GO:0008081">
    <property type="term" value="F:phosphoric diester hydrolase activity"/>
    <property type="evidence" value="ECO:0007669"/>
    <property type="project" value="InterPro"/>
</dbReference>
<evidence type="ECO:0000313" key="2">
    <source>
        <dbReference type="EMBL" id="QCO00107.1"/>
    </source>
</evidence>